<evidence type="ECO:0000256" key="1">
    <source>
        <dbReference type="SAM" id="MobiDB-lite"/>
    </source>
</evidence>
<name>Q11LU8_CHESB</name>
<accession>Q11LU8</accession>
<proteinExistence type="predicted"/>
<dbReference type="HOGENOM" id="CLU_2315184_0_0_5"/>
<dbReference type="KEGG" id="mes:Meso_0223"/>
<organism evidence="2">
    <name type="scientific">Chelativorans sp. (strain BNC1)</name>
    <dbReference type="NCBI Taxonomy" id="266779"/>
    <lineage>
        <taxon>Bacteria</taxon>
        <taxon>Pseudomonadati</taxon>
        <taxon>Pseudomonadota</taxon>
        <taxon>Alphaproteobacteria</taxon>
        <taxon>Hyphomicrobiales</taxon>
        <taxon>Phyllobacteriaceae</taxon>
        <taxon>Chelativorans</taxon>
    </lineage>
</organism>
<dbReference type="EMBL" id="CP000390">
    <property type="protein sequence ID" value="ABG61627.1"/>
    <property type="molecule type" value="Genomic_DNA"/>
</dbReference>
<feature type="region of interest" description="Disordered" evidence="1">
    <location>
        <begin position="1"/>
        <end position="23"/>
    </location>
</feature>
<dbReference type="AlphaFoldDB" id="Q11LU8"/>
<reference evidence="2" key="1">
    <citation type="submission" date="2006-06" db="EMBL/GenBank/DDBJ databases">
        <title>Complete sequence of chromosome of Chelativorans sp. BNC1.</title>
        <authorList>
            <consortium name="US DOE Joint Genome Institute"/>
            <person name="Copeland A."/>
            <person name="Lucas S."/>
            <person name="Lapidus A."/>
            <person name="Barry K."/>
            <person name="Detter J.C."/>
            <person name="Glavina del Rio T."/>
            <person name="Hammon N."/>
            <person name="Israni S."/>
            <person name="Dalin E."/>
            <person name="Tice H."/>
            <person name="Pitluck S."/>
            <person name="Chertkov O."/>
            <person name="Brettin T."/>
            <person name="Bruce D."/>
            <person name="Han C."/>
            <person name="Tapia R."/>
            <person name="Gilna P."/>
            <person name="Schmutz J."/>
            <person name="Larimer F."/>
            <person name="Land M."/>
            <person name="Hauser L."/>
            <person name="Kyrpides N."/>
            <person name="Mikhailova N."/>
            <person name="Richardson P."/>
        </authorList>
    </citation>
    <scope>NUCLEOTIDE SEQUENCE</scope>
    <source>
        <strain evidence="2">BNC1</strain>
    </source>
</reference>
<sequence length="99" mass="10787">MARGGKREGAGRPAGAVTKRTREIADKAATDGITPLEFMLQVLRNDGADIKDRMWAAEKAAPYVHAKLSSIEHRGDLNVTTRTKEERDAIVEAALRADT</sequence>
<dbReference type="STRING" id="266779.Meso_0223"/>
<evidence type="ECO:0000313" key="2">
    <source>
        <dbReference type="EMBL" id="ABG61627.1"/>
    </source>
</evidence>
<feature type="compositionally biased region" description="Basic and acidic residues" evidence="1">
    <location>
        <begin position="1"/>
        <end position="10"/>
    </location>
</feature>
<protein>
    <submittedName>
        <fullName evidence="2">Uncharacterized protein</fullName>
    </submittedName>
</protein>
<gene>
    <name evidence="2" type="ordered locus">Meso_0223</name>
</gene>